<evidence type="ECO:0000313" key="2">
    <source>
        <dbReference type="Proteomes" id="UP000192934"/>
    </source>
</evidence>
<accession>A0A1X7GDI5</accession>
<organism evidence="1 2">
    <name type="scientific">Allosphingosinicella indica</name>
    <dbReference type="NCBI Taxonomy" id="941907"/>
    <lineage>
        <taxon>Bacteria</taxon>
        <taxon>Pseudomonadati</taxon>
        <taxon>Pseudomonadota</taxon>
        <taxon>Alphaproteobacteria</taxon>
        <taxon>Sphingomonadales</taxon>
        <taxon>Sphingomonadaceae</taxon>
        <taxon>Allosphingosinicella</taxon>
    </lineage>
</organism>
<gene>
    <name evidence="1" type="ORF">SAMN06295910_1591</name>
</gene>
<evidence type="ECO:0000313" key="1">
    <source>
        <dbReference type="EMBL" id="SMF68142.1"/>
    </source>
</evidence>
<reference evidence="2" key="1">
    <citation type="submission" date="2017-04" db="EMBL/GenBank/DDBJ databases">
        <authorList>
            <person name="Varghese N."/>
            <person name="Submissions S."/>
        </authorList>
    </citation>
    <scope>NUCLEOTIDE SEQUENCE [LARGE SCALE GENOMIC DNA]</scope>
    <source>
        <strain evidence="2">Dd16</strain>
    </source>
</reference>
<proteinExistence type="predicted"/>
<dbReference type="Proteomes" id="UP000192934">
    <property type="component" value="Chromosome I"/>
</dbReference>
<name>A0A1X7GDI5_9SPHN</name>
<protein>
    <submittedName>
        <fullName evidence="1">Uncharacterized protein</fullName>
    </submittedName>
</protein>
<dbReference type="EMBL" id="LT840185">
    <property type="protein sequence ID" value="SMF68142.1"/>
    <property type="molecule type" value="Genomic_DNA"/>
</dbReference>
<dbReference type="STRING" id="941907.SAMN06295910_1591"/>
<keyword evidence="2" id="KW-1185">Reference proteome</keyword>
<dbReference type="AlphaFoldDB" id="A0A1X7GDI5"/>
<sequence length="123" mass="12843">MAEGLGDAGAPVVASVTIEGAMLRPPSPVHLTAEHLAGGDIRLAWVRRSRDGWDWRDGGDVPLGEDAERYLLTINGRAVPLDTPGYLYSAAAQAADGGAPFIVAVRQTGMFAPSRATTLTLSS</sequence>